<dbReference type="GO" id="GO:0004930">
    <property type="term" value="F:G protein-coupled receptor activity"/>
    <property type="evidence" value="ECO:0007669"/>
    <property type="project" value="UniProtKB-KW"/>
</dbReference>
<evidence type="ECO:0000256" key="10">
    <source>
        <dbReference type="SAM" id="Phobius"/>
    </source>
</evidence>
<accession>A0AAV2HYW9</accession>
<evidence type="ECO:0000256" key="9">
    <source>
        <dbReference type="ARBA" id="ARBA00023224"/>
    </source>
</evidence>
<evidence type="ECO:0000256" key="2">
    <source>
        <dbReference type="ARBA" id="ARBA00022475"/>
    </source>
</evidence>
<feature type="transmembrane region" description="Helical" evidence="10">
    <location>
        <begin position="58"/>
        <end position="83"/>
    </location>
</feature>
<dbReference type="InterPro" id="IPR017452">
    <property type="entry name" value="GPCR_Rhodpsn_7TM"/>
</dbReference>
<dbReference type="Proteomes" id="UP001497497">
    <property type="component" value="Unassembled WGS sequence"/>
</dbReference>
<evidence type="ECO:0000256" key="1">
    <source>
        <dbReference type="ARBA" id="ARBA00004651"/>
    </source>
</evidence>
<name>A0AAV2HYW9_LYMST</name>
<dbReference type="Gene3D" id="1.20.1070.10">
    <property type="entry name" value="Rhodopsin 7-helix transmembrane proteins"/>
    <property type="match status" value="1"/>
</dbReference>
<keyword evidence="2" id="KW-1003">Cell membrane</keyword>
<feature type="domain" description="G-protein coupled receptors family 1 profile" evidence="11">
    <location>
        <begin position="1"/>
        <end position="329"/>
    </location>
</feature>
<comment type="caution">
    <text evidence="12">The sequence shown here is derived from an EMBL/GenBank/DDBJ whole genome shotgun (WGS) entry which is preliminary data.</text>
</comment>
<dbReference type="AlphaFoldDB" id="A0AAV2HYW9"/>
<keyword evidence="6 10" id="KW-0472">Membrane</keyword>
<keyword evidence="4 10" id="KW-1133">Transmembrane helix</keyword>
<comment type="subcellular location">
    <subcellularLocation>
        <location evidence="1">Cell membrane</location>
        <topology evidence="1">Multi-pass membrane protein</topology>
    </subcellularLocation>
</comment>
<gene>
    <name evidence="12" type="ORF">GSLYS_00013157001</name>
</gene>
<feature type="non-terminal residue" evidence="12">
    <location>
        <position position="1"/>
    </location>
</feature>
<keyword evidence="8" id="KW-0325">Glycoprotein</keyword>
<reference evidence="12 13" key="1">
    <citation type="submission" date="2024-04" db="EMBL/GenBank/DDBJ databases">
        <authorList>
            <consortium name="Genoscope - CEA"/>
            <person name="William W."/>
        </authorList>
    </citation>
    <scope>NUCLEOTIDE SEQUENCE [LARGE SCALE GENOMIC DNA]</scope>
</reference>
<evidence type="ECO:0000256" key="8">
    <source>
        <dbReference type="ARBA" id="ARBA00023180"/>
    </source>
</evidence>
<keyword evidence="7" id="KW-0675">Receptor</keyword>
<evidence type="ECO:0000313" key="12">
    <source>
        <dbReference type="EMBL" id="CAL1539338.1"/>
    </source>
</evidence>
<keyword evidence="5" id="KW-0297">G-protein coupled receptor</keyword>
<dbReference type="PANTHER" id="PTHR24246">
    <property type="entry name" value="OLFACTORY RECEPTOR AND ADENOSINE RECEPTOR"/>
    <property type="match status" value="1"/>
</dbReference>
<dbReference type="PANTHER" id="PTHR24246:SF27">
    <property type="entry name" value="ADENOSINE RECEPTOR, ISOFORM A"/>
    <property type="match status" value="1"/>
</dbReference>
<evidence type="ECO:0000256" key="5">
    <source>
        <dbReference type="ARBA" id="ARBA00023040"/>
    </source>
</evidence>
<organism evidence="12 13">
    <name type="scientific">Lymnaea stagnalis</name>
    <name type="common">Great pond snail</name>
    <name type="synonym">Helix stagnalis</name>
    <dbReference type="NCBI Taxonomy" id="6523"/>
    <lineage>
        <taxon>Eukaryota</taxon>
        <taxon>Metazoa</taxon>
        <taxon>Spiralia</taxon>
        <taxon>Lophotrochozoa</taxon>
        <taxon>Mollusca</taxon>
        <taxon>Gastropoda</taxon>
        <taxon>Heterobranchia</taxon>
        <taxon>Euthyneura</taxon>
        <taxon>Panpulmonata</taxon>
        <taxon>Hygrophila</taxon>
        <taxon>Lymnaeoidea</taxon>
        <taxon>Lymnaeidae</taxon>
        <taxon>Lymnaea</taxon>
    </lineage>
</organism>
<dbReference type="GO" id="GO:0005886">
    <property type="term" value="C:plasma membrane"/>
    <property type="evidence" value="ECO:0007669"/>
    <property type="project" value="UniProtKB-SubCell"/>
</dbReference>
<keyword evidence="9" id="KW-0807">Transducer</keyword>
<dbReference type="PROSITE" id="PS50262">
    <property type="entry name" value="G_PROTEIN_RECEP_F1_2"/>
    <property type="match status" value="1"/>
</dbReference>
<feature type="non-terminal residue" evidence="12">
    <location>
        <position position="347"/>
    </location>
</feature>
<evidence type="ECO:0000313" key="13">
    <source>
        <dbReference type="Proteomes" id="UP001497497"/>
    </source>
</evidence>
<evidence type="ECO:0000256" key="7">
    <source>
        <dbReference type="ARBA" id="ARBA00023170"/>
    </source>
</evidence>
<feature type="transmembrane region" description="Helical" evidence="10">
    <location>
        <begin position="157"/>
        <end position="179"/>
    </location>
</feature>
<feature type="transmembrane region" description="Helical" evidence="10">
    <location>
        <begin position="104"/>
        <end position="123"/>
    </location>
</feature>
<dbReference type="SUPFAM" id="SSF81321">
    <property type="entry name" value="Family A G protein-coupled receptor-like"/>
    <property type="match status" value="1"/>
</dbReference>
<sequence>NVINIFVYVKIGLKDCISICFFVLSFTDLASVLMLILNNVSYTFTDAFQALWHTNGQHLTFLVTFYYGALYDISQGITTFIAVQKCWCVALPFRFKNTFTPTRTAVILSGISITILSIHLPILTSQGLRETIVPGTNRTLLSLWTAEIRQQIFPVRAVMSVIFTTTCQFTVIFCLIVLASSLRASSKFRNSSTSSNMHPPAAYLKSGGTKPGDNNWKNYKLSSKIRTDSHWHDTENHVGEMSTSGGKDVEPMPLQTKITSRKELQAIKSTTIVSILFVSYNTFKLLNAYVVVCVPEYNLNGRLSTTYLLTNSIRLFFEELHISCNVFVYLKFNTRFRKTLMTTCGCG</sequence>
<evidence type="ECO:0000256" key="4">
    <source>
        <dbReference type="ARBA" id="ARBA00022989"/>
    </source>
</evidence>
<protein>
    <recommendedName>
        <fullName evidence="11">G-protein coupled receptors family 1 profile domain-containing protein</fullName>
    </recommendedName>
</protein>
<keyword evidence="3 10" id="KW-0812">Transmembrane</keyword>
<evidence type="ECO:0000259" key="11">
    <source>
        <dbReference type="PROSITE" id="PS50262"/>
    </source>
</evidence>
<keyword evidence="13" id="KW-1185">Reference proteome</keyword>
<evidence type="ECO:0000256" key="3">
    <source>
        <dbReference type="ARBA" id="ARBA00022692"/>
    </source>
</evidence>
<proteinExistence type="predicted"/>
<dbReference type="EMBL" id="CAXITT010000337">
    <property type="protein sequence ID" value="CAL1539338.1"/>
    <property type="molecule type" value="Genomic_DNA"/>
</dbReference>
<evidence type="ECO:0000256" key="6">
    <source>
        <dbReference type="ARBA" id="ARBA00023136"/>
    </source>
</evidence>
<feature type="transmembrane region" description="Helical" evidence="10">
    <location>
        <begin position="16"/>
        <end position="38"/>
    </location>
</feature>